<dbReference type="InterPro" id="IPR008554">
    <property type="entry name" value="Glutaredoxin-like"/>
</dbReference>
<evidence type="ECO:0000256" key="1">
    <source>
        <dbReference type="RuleBase" id="RU363082"/>
    </source>
</evidence>
<protein>
    <recommendedName>
        <fullName evidence="1">Glutaredoxin-like protein</fullName>
    </recommendedName>
</protein>
<gene>
    <name evidence="2" type="primary">SUVC02G4030</name>
    <name evidence="2" type="ORF">SUVC_02G4030</name>
</gene>
<proteinExistence type="inferred from homology"/>
<name>A0AA35JDC9_SACUV</name>
<keyword evidence="1" id="KW-0249">Electron transport</keyword>
<accession>A0AA35JDC9</accession>
<organism evidence="2 3">
    <name type="scientific">Saccharomyces uvarum</name>
    <name type="common">Yeast</name>
    <name type="synonym">Saccharomyces bayanus var. uvarum</name>
    <dbReference type="NCBI Taxonomy" id="230603"/>
    <lineage>
        <taxon>Eukaryota</taxon>
        <taxon>Fungi</taxon>
        <taxon>Dikarya</taxon>
        <taxon>Ascomycota</taxon>
        <taxon>Saccharomycotina</taxon>
        <taxon>Saccharomycetes</taxon>
        <taxon>Saccharomycetales</taxon>
        <taxon>Saccharomycetaceae</taxon>
        <taxon>Saccharomyces</taxon>
    </lineage>
</organism>
<dbReference type="InterPro" id="IPR052565">
    <property type="entry name" value="Glutaredoxin-like_YDR286C"/>
</dbReference>
<keyword evidence="1" id="KW-0813">Transport</keyword>
<dbReference type="PANTHER" id="PTHR33558:SF1">
    <property type="entry name" value="GLUTAREDOXIN-LIKE PROTEIN C5ORF63 HOMOLOG"/>
    <property type="match status" value="1"/>
</dbReference>
<dbReference type="EMBL" id="OX365913">
    <property type="protein sequence ID" value="CAI4055957.1"/>
    <property type="molecule type" value="Genomic_DNA"/>
</dbReference>
<evidence type="ECO:0000313" key="2">
    <source>
        <dbReference type="EMBL" id="CAI4055957.1"/>
    </source>
</evidence>
<evidence type="ECO:0000313" key="3">
    <source>
        <dbReference type="Proteomes" id="UP001162090"/>
    </source>
</evidence>
<sequence>MSRIKELFRSMHTSRILLHDTKVKLTFFSKPSCGLCEQAKEVIDDVFEKEEFHNKGIQLDVININDRRNAKWWKEYCFDIPVLHIEKIGDPRSCTKILHFLEEEDVSEKIRKMQSS</sequence>
<dbReference type="Pfam" id="PF05768">
    <property type="entry name" value="Glrx-like"/>
    <property type="match status" value="1"/>
</dbReference>
<dbReference type="Proteomes" id="UP001162090">
    <property type="component" value="Chromosome 2"/>
</dbReference>
<dbReference type="InterPro" id="IPR036249">
    <property type="entry name" value="Thioredoxin-like_sf"/>
</dbReference>
<dbReference type="SUPFAM" id="SSF52833">
    <property type="entry name" value="Thioredoxin-like"/>
    <property type="match status" value="1"/>
</dbReference>
<reference evidence="2" key="1">
    <citation type="submission" date="2022-10" db="EMBL/GenBank/DDBJ databases">
        <authorList>
            <person name="Byrne P K."/>
        </authorList>
    </citation>
    <scope>NUCLEOTIDE SEQUENCE</scope>
    <source>
        <strain evidence="2">CBS7001</strain>
    </source>
</reference>
<dbReference type="AlphaFoldDB" id="A0AA35JDC9"/>
<dbReference type="Gene3D" id="3.40.30.10">
    <property type="entry name" value="Glutaredoxin"/>
    <property type="match status" value="1"/>
</dbReference>
<comment type="similarity">
    <text evidence="1">Belongs to the glutaredoxin family.</text>
</comment>
<dbReference type="PANTHER" id="PTHR33558">
    <property type="entry name" value="GLUTAREDOXIN-LIKE PROTEIN C5ORF63 HOMOLOG"/>
    <property type="match status" value="1"/>
</dbReference>